<sequence>MMKKIKYILISALLVSTVALSGCGGKSESTAEQSSYTPTPTDTTVKTTGEKILINDSTLGEIWITELANVPKNTLDKNNFSADANFKYYNVNGKAASTEGVDVSDYNGTIDWKKVKDSGIDFAMIRIGGRGYGTEGTLYQDENAIKNITEAKDNGIKVGVYFFSQAINTDEAIEEANYVKDILGDIKLDYPVAYDWEIVKDDDARTDNVSAYEATECARAFCQTVESNGYTASIYSPSRELYFKYDLSRLKDYDIWYCEYSDTPEFYYQFSMWQYTTAGKVDGIDGEVDLNICFTGIADYA</sequence>
<feature type="chain" id="PRO_5045957735" evidence="2">
    <location>
        <begin position="22"/>
        <end position="301"/>
    </location>
</feature>
<dbReference type="PROSITE" id="PS51904">
    <property type="entry name" value="GLYCOSYL_HYDROL_F25_2"/>
    <property type="match status" value="1"/>
</dbReference>
<dbReference type="CDD" id="cd06414">
    <property type="entry name" value="GH25_LytC-like"/>
    <property type="match status" value="1"/>
</dbReference>
<dbReference type="PANTHER" id="PTHR34135:SF2">
    <property type="entry name" value="LYSOZYME"/>
    <property type="match status" value="1"/>
</dbReference>
<comment type="caution">
    <text evidence="3">The sequence shown here is derived from an EMBL/GenBank/DDBJ whole genome shotgun (WGS) entry which is preliminary data.</text>
</comment>
<dbReference type="Gene3D" id="3.20.20.80">
    <property type="entry name" value="Glycosidases"/>
    <property type="match status" value="1"/>
</dbReference>
<keyword evidence="3" id="KW-0378">Hydrolase</keyword>
<dbReference type="PANTHER" id="PTHR34135">
    <property type="entry name" value="LYSOZYME"/>
    <property type="match status" value="1"/>
</dbReference>
<keyword evidence="4" id="KW-1185">Reference proteome</keyword>
<evidence type="ECO:0000313" key="4">
    <source>
        <dbReference type="Proteomes" id="UP001056693"/>
    </source>
</evidence>
<dbReference type="Pfam" id="PF01183">
    <property type="entry name" value="Glyco_hydro_25"/>
    <property type="match status" value="1"/>
</dbReference>
<comment type="similarity">
    <text evidence="1">Belongs to the glycosyl hydrolase 25 family.</text>
</comment>
<accession>A0ABT0NFZ2</accession>
<dbReference type="EMBL" id="SNUZ01000003">
    <property type="protein sequence ID" value="MCL3786837.1"/>
    <property type="molecule type" value="Genomic_DNA"/>
</dbReference>
<keyword evidence="2" id="KW-0732">Signal</keyword>
<dbReference type="PROSITE" id="PS51257">
    <property type="entry name" value="PROKAR_LIPOPROTEIN"/>
    <property type="match status" value="1"/>
</dbReference>
<dbReference type="InterPro" id="IPR017853">
    <property type="entry name" value="GH"/>
</dbReference>
<dbReference type="Proteomes" id="UP001056693">
    <property type="component" value="Unassembled WGS sequence"/>
</dbReference>
<dbReference type="InterPro" id="IPR002053">
    <property type="entry name" value="Glyco_hydro_25"/>
</dbReference>
<reference evidence="3 4" key="1">
    <citation type="submission" date="2019-03" db="EMBL/GenBank/DDBJ databases">
        <authorList>
            <person name="Molinero N."/>
            <person name="Sanchez B."/>
            <person name="Walker A."/>
            <person name="Duncan S."/>
            <person name="Delgado S."/>
            <person name="Margolles A."/>
        </authorList>
    </citation>
    <scope>NUCLEOTIDE SEQUENCE [LARGE SCALE GENOMIC DNA]</scope>
    <source>
        <strain evidence="3 4">IPLA60002</strain>
    </source>
</reference>
<dbReference type="GO" id="GO:0016787">
    <property type="term" value="F:hydrolase activity"/>
    <property type="evidence" value="ECO:0007669"/>
    <property type="project" value="UniProtKB-KW"/>
</dbReference>
<gene>
    <name evidence="3" type="ORF">E2N93_02180</name>
</gene>
<evidence type="ECO:0000313" key="3">
    <source>
        <dbReference type="EMBL" id="MCL3786837.1"/>
    </source>
</evidence>
<dbReference type="SUPFAM" id="SSF51445">
    <property type="entry name" value="(Trans)glycosidases"/>
    <property type="match status" value="1"/>
</dbReference>
<evidence type="ECO:0000256" key="1">
    <source>
        <dbReference type="ARBA" id="ARBA00010646"/>
    </source>
</evidence>
<evidence type="ECO:0000256" key="2">
    <source>
        <dbReference type="SAM" id="SignalP"/>
    </source>
</evidence>
<name>A0ABT0NFZ2_9FIRM</name>
<feature type="signal peptide" evidence="2">
    <location>
        <begin position="1"/>
        <end position="21"/>
    </location>
</feature>
<organism evidence="3 4">
    <name type="scientific">Ruminococcus bromii</name>
    <dbReference type="NCBI Taxonomy" id="40518"/>
    <lineage>
        <taxon>Bacteria</taxon>
        <taxon>Bacillati</taxon>
        <taxon>Bacillota</taxon>
        <taxon>Clostridia</taxon>
        <taxon>Eubacteriales</taxon>
        <taxon>Oscillospiraceae</taxon>
        <taxon>Ruminococcus</taxon>
    </lineage>
</organism>
<proteinExistence type="inferred from homology"/>
<protein>
    <submittedName>
        <fullName evidence="3">Glycoside hydrolase</fullName>
    </submittedName>
</protein>